<dbReference type="InterPro" id="IPR006206">
    <property type="entry name" value="Mevalonate/galactokinase"/>
</dbReference>
<feature type="domain" description="GHMP kinase N-terminal" evidence="6">
    <location>
        <begin position="81"/>
        <end position="167"/>
    </location>
</feature>
<dbReference type="AlphaFoldDB" id="A0A6J7LFX6"/>
<reference evidence="9" key="1">
    <citation type="submission" date="2020-05" db="EMBL/GenBank/DDBJ databases">
        <authorList>
            <person name="Chiriac C."/>
            <person name="Salcher M."/>
            <person name="Ghai R."/>
            <person name="Kavagutti S V."/>
        </authorList>
    </citation>
    <scope>NUCLEOTIDE SEQUENCE</scope>
</reference>
<dbReference type="InterPro" id="IPR000705">
    <property type="entry name" value="Galactokinase"/>
</dbReference>
<dbReference type="InterPro" id="IPR019539">
    <property type="entry name" value="GalKase_N"/>
</dbReference>
<evidence type="ECO:0000256" key="4">
    <source>
        <dbReference type="ARBA" id="ARBA00022777"/>
    </source>
</evidence>
<evidence type="ECO:0000256" key="3">
    <source>
        <dbReference type="ARBA" id="ARBA00022741"/>
    </source>
</evidence>
<dbReference type="Pfam" id="PF08544">
    <property type="entry name" value="GHMP_kinases_C"/>
    <property type="match status" value="1"/>
</dbReference>
<gene>
    <name evidence="9" type="ORF">UFOPK3889_00196</name>
</gene>
<dbReference type="InterPro" id="IPR014721">
    <property type="entry name" value="Ribsml_uS5_D2-typ_fold_subgr"/>
</dbReference>
<evidence type="ECO:0000313" key="9">
    <source>
        <dbReference type="EMBL" id="CAB4967410.1"/>
    </source>
</evidence>
<dbReference type="Pfam" id="PF00288">
    <property type="entry name" value="GHMP_kinases_N"/>
    <property type="match status" value="1"/>
</dbReference>
<feature type="domain" description="GHMP kinase C-terminal" evidence="7">
    <location>
        <begin position="259"/>
        <end position="322"/>
    </location>
</feature>
<feature type="domain" description="Galactokinase N-terminal" evidence="8">
    <location>
        <begin position="6"/>
        <end position="42"/>
    </location>
</feature>
<dbReference type="PIRSF" id="PIRSF000530">
    <property type="entry name" value="Galactokinase"/>
    <property type="match status" value="1"/>
</dbReference>
<dbReference type="InterPro" id="IPR020568">
    <property type="entry name" value="Ribosomal_Su5_D2-typ_SF"/>
</dbReference>
<dbReference type="GO" id="GO:0004335">
    <property type="term" value="F:galactokinase activity"/>
    <property type="evidence" value="ECO:0007669"/>
    <property type="project" value="InterPro"/>
</dbReference>
<dbReference type="SUPFAM" id="SSF54211">
    <property type="entry name" value="Ribosomal protein S5 domain 2-like"/>
    <property type="match status" value="1"/>
</dbReference>
<keyword evidence="5" id="KW-0067">ATP-binding</keyword>
<sequence length="328" mass="35480">MTDTSPMISVSVPGRVNLIGDHTDYTGGLVLPMPLDQYTTITGTTTDEPMWHLRSADEYLPVTIALPVIDPSVVEPRWGHYVAGVLSELHLLGQRVSGFRGTVTTTLPIGAGLSSSAALEIAVARIALGDTSHNLSETDLALLCQRAEHRASGVPCGIMDQLCIASGKPGSATLIDCHALSVTHIVIPEDLEVIVQFISQRTLLGSEYADRVADCHEIEMLIGPLRLATENDLGQINNPRLHRRARHVVSENQRVRDFAQAIIAKDYGSAGEFMQQSHWSLAKDYETSNEIMDQAVQQLLTDPTVLGARITGGGFGGCIVGLRRRKNS</sequence>
<dbReference type="GO" id="GO:0005524">
    <property type="term" value="F:ATP binding"/>
    <property type="evidence" value="ECO:0007669"/>
    <property type="project" value="UniProtKB-KW"/>
</dbReference>
<comment type="similarity">
    <text evidence="1">Belongs to the GHMP kinase family. GalK subfamily.</text>
</comment>
<keyword evidence="3" id="KW-0547">Nucleotide-binding</keyword>
<evidence type="ECO:0000256" key="1">
    <source>
        <dbReference type="ARBA" id="ARBA00006566"/>
    </source>
</evidence>
<evidence type="ECO:0000256" key="5">
    <source>
        <dbReference type="ARBA" id="ARBA00022840"/>
    </source>
</evidence>
<accession>A0A6J7LFX6</accession>
<dbReference type="Pfam" id="PF10509">
    <property type="entry name" value="GalKase_gal_bdg"/>
    <property type="match status" value="1"/>
</dbReference>
<keyword evidence="4" id="KW-0418">Kinase</keyword>
<keyword evidence="2" id="KW-0808">Transferase</keyword>
<evidence type="ECO:0000259" key="8">
    <source>
        <dbReference type="Pfam" id="PF10509"/>
    </source>
</evidence>
<dbReference type="InterPro" id="IPR013750">
    <property type="entry name" value="GHMP_kinase_C_dom"/>
</dbReference>
<evidence type="ECO:0000259" key="7">
    <source>
        <dbReference type="Pfam" id="PF08544"/>
    </source>
</evidence>
<name>A0A6J7LFX6_9ZZZZ</name>
<dbReference type="Gene3D" id="3.30.230.10">
    <property type="match status" value="1"/>
</dbReference>
<dbReference type="PRINTS" id="PR00959">
    <property type="entry name" value="MEVGALKINASE"/>
</dbReference>
<dbReference type="GO" id="GO:0005829">
    <property type="term" value="C:cytosol"/>
    <property type="evidence" value="ECO:0007669"/>
    <property type="project" value="TreeGrafter"/>
</dbReference>
<dbReference type="InterPro" id="IPR019741">
    <property type="entry name" value="Galactokinase_CS"/>
</dbReference>
<dbReference type="InterPro" id="IPR006204">
    <property type="entry name" value="GHMP_kinase_N_dom"/>
</dbReference>
<dbReference type="PROSITE" id="PS00627">
    <property type="entry name" value="GHMP_KINASES_ATP"/>
    <property type="match status" value="1"/>
</dbReference>
<dbReference type="SUPFAM" id="SSF55060">
    <property type="entry name" value="GHMP Kinase, C-terminal domain"/>
    <property type="match status" value="1"/>
</dbReference>
<evidence type="ECO:0000259" key="6">
    <source>
        <dbReference type="Pfam" id="PF00288"/>
    </source>
</evidence>
<protein>
    <submittedName>
        <fullName evidence="9">Unannotated protein</fullName>
    </submittedName>
</protein>
<dbReference type="Gene3D" id="3.30.70.890">
    <property type="entry name" value="GHMP kinase, C-terminal domain"/>
    <property type="match status" value="1"/>
</dbReference>
<evidence type="ECO:0000256" key="2">
    <source>
        <dbReference type="ARBA" id="ARBA00022679"/>
    </source>
</evidence>
<dbReference type="PANTHER" id="PTHR10457">
    <property type="entry name" value="MEVALONATE KINASE/GALACTOKINASE"/>
    <property type="match status" value="1"/>
</dbReference>
<dbReference type="InterPro" id="IPR036554">
    <property type="entry name" value="GHMP_kinase_C_sf"/>
</dbReference>
<dbReference type="InterPro" id="IPR006203">
    <property type="entry name" value="GHMP_knse_ATP-bd_CS"/>
</dbReference>
<dbReference type="PRINTS" id="PR00473">
    <property type="entry name" value="GALCTOKINASE"/>
</dbReference>
<dbReference type="EMBL" id="CAFBNZ010000018">
    <property type="protein sequence ID" value="CAB4967410.1"/>
    <property type="molecule type" value="Genomic_DNA"/>
</dbReference>
<proteinExistence type="inferred from homology"/>
<dbReference type="PROSITE" id="PS00106">
    <property type="entry name" value="GALACTOKINASE"/>
    <property type="match status" value="1"/>
</dbReference>
<organism evidence="9">
    <name type="scientific">freshwater metagenome</name>
    <dbReference type="NCBI Taxonomy" id="449393"/>
    <lineage>
        <taxon>unclassified sequences</taxon>
        <taxon>metagenomes</taxon>
        <taxon>ecological metagenomes</taxon>
    </lineage>
</organism>
<dbReference type="PANTHER" id="PTHR10457:SF7">
    <property type="entry name" value="GALACTOKINASE-RELATED"/>
    <property type="match status" value="1"/>
</dbReference>
<dbReference type="GO" id="GO:0006012">
    <property type="term" value="P:galactose metabolic process"/>
    <property type="evidence" value="ECO:0007669"/>
    <property type="project" value="InterPro"/>
</dbReference>